<evidence type="ECO:0000256" key="5">
    <source>
        <dbReference type="SAM" id="MobiDB-lite"/>
    </source>
</evidence>
<comment type="caution">
    <text evidence="7">The sequence shown here is derived from an EMBL/GenBank/DDBJ whole genome shotgun (WGS) entry which is preliminary data.</text>
</comment>
<dbReference type="GO" id="GO:0005524">
    <property type="term" value="F:ATP binding"/>
    <property type="evidence" value="ECO:0007669"/>
    <property type="project" value="UniProtKB-KW"/>
</dbReference>
<protein>
    <submittedName>
        <fullName evidence="7">ABC transporter ATP-binding protein</fullName>
    </submittedName>
</protein>
<organism evidence="7 8">
    <name type="scientific">Candidatus Anaerotruncus excrementipullorum</name>
    <dbReference type="NCBI Taxonomy" id="2838465"/>
    <lineage>
        <taxon>Bacteria</taxon>
        <taxon>Bacillati</taxon>
        <taxon>Bacillota</taxon>
        <taxon>Clostridia</taxon>
        <taxon>Eubacteriales</taxon>
        <taxon>Oscillospiraceae</taxon>
        <taxon>Anaerotruncus</taxon>
    </lineage>
</organism>
<dbReference type="PANTHER" id="PTHR43335">
    <property type="entry name" value="ABC TRANSPORTER, ATP-BINDING PROTEIN"/>
    <property type="match status" value="1"/>
</dbReference>
<keyword evidence="4 7" id="KW-0067">ATP-binding</keyword>
<evidence type="ECO:0000313" key="8">
    <source>
        <dbReference type="Proteomes" id="UP000886800"/>
    </source>
</evidence>
<evidence type="ECO:0000256" key="4">
    <source>
        <dbReference type="ARBA" id="ARBA00022840"/>
    </source>
</evidence>
<evidence type="ECO:0000256" key="2">
    <source>
        <dbReference type="ARBA" id="ARBA00022448"/>
    </source>
</evidence>
<keyword evidence="2" id="KW-0813">Transport</keyword>
<dbReference type="Pfam" id="PF00005">
    <property type="entry name" value="ABC_tran"/>
    <property type="match status" value="1"/>
</dbReference>
<evidence type="ECO:0000313" key="7">
    <source>
        <dbReference type="EMBL" id="HIX66127.1"/>
    </source>
</evidence>
<dbReference type="InterPro" id="IPR003593">
    <property type="entry name" value="AAA+_ATPase"/>
</dbReference>
<dbReference type="Proteomes" id="UP000886800">
    <property type="component" value="Unassembled WGS sequence"/>
</dbReference>
<dbReference type="AlphaFoldDB" id="A0A9D1WSL0"/>
<dbReference type="InterPro" id="IPR003439">
    <property type="entry name" value="ABC_transporter-like_ATP-bd"/>
</dbReference>
<reference evidence="7" key="1">
    <citation type="journal article" date="2021" name="PeerJ">
        <title>Extensive microbial diversity within the chicken gut microbiome revealed by metagenomics and culture.</title>
        <authorList>
            <person name="Gilroy R."/>
            <person name="Ravi A."/>
            <person name="Getino M."/>
            <person name="Pursley I."/>
            <person name="Horton D.L."/>
            <person name="Alikhan N.F."/>
            <person name="Baker D."/>
            <person name="Gharbi K."/>
            <person name="Hall N."/>
            <person name="Watson M."/>
            <person name="Adriaenssens E.M."/>
            <person name="Foster-Nyarko E."/>
            <person name="Jarju S."/>
            <person name="Secka A."/>
            <person name="Antonio M."/>
            <person name="Oren A."/>
            <person name="Chaudhuri R.R."/>
            <person name="La Ragione R."/>
            <person name="Hildebrand F."/>
            <person name="Pallen M.J."/>
        </authorList>
    </citation>
    <scope>NUCLEOTIDE SEQUENCE</scope>
    <source>
        <strain evidence="7">CHK188-5543</strain>
    </source>
</reference>
<name>A0A9D1WSL0_9FIRM</name>
<dbReference type="SMART" id="SM00382">
    <property type="entry name" value="AAA"/>
    <property type="match status" value="1"/>
</dbReference>
<comment type="similarity">
    <text evidence="1">Belongs to the ABC transporter superfamily.</text>
</comment>
<dbReference type="PANTHER" id="PTHR43335:SF11">
    <property type="entry name" value="ABC TRANSPORTER RELATED"/>
    <property type="match status" value="1"/>
</dbReference>
<dbReference type="SUPFAM" id="SSF52540">
    <property type="entry name" value="P-loop containing nucleoside triphosphate hydrolases"/>
    <property type="match status" value="1"/>
</dbReference>
<evidence type="ECO:0000256" key="1">
    <source>
        <dbReference type="ARBA" id="ARBA00005417"/>
    </source>
</evidence>
<dbReference type="Gene3D" id="3.40.50.300">
    <property type="entry name" value="P-loop containing nucleotide triphosphate hydrolases"/>
    <property type="match status" value="1"/>
</dbReference>
<gene>
    <name evidence="7" type="ORF">H9736_07755</name>
</gene>
<sequence length="340" mass="37541">MTMEDRIILETHGLTKKYGPVTAVEELNLSVRQGEVFGLLGPNGAGKTTTTLMLLGLTEPTAGRALIQGFDCTRQPIQVKKLVGYLPDNVGFYGDLTGRENLRFTGQLCGLPAALCEERAQQLLERVGMAQAAERKVSAYSRGMRQRLGIADVLMKDPSVIIMDEPTLGLDPEGTRELIALIRQLSTQDGRTILISSHQLYQVQRICDRVGIFVQGRLIACGPIQELGRQLENEGLYILEFAVSPADEALEQRLQELEGVTLVQRDQEGAYHVESHQDLRGLLLPLLAQGGYTLLSLRQRGGDLDEIYRKYFEKAGEQGAHTEPQQKRGGLLGKFAKKQG</sequence>
<accession>A0A9D1WSL0</accession>
<dbReference type="CDD" id="cd03230">
    <property type="entry name" value="ABC_DR_subfamily_A"/>
    <property type="match status" value="1"/>
</dbReference>
<evidence type="ECO:0000256" key="3">
    <source>
        <dbReference type="ARBA" id="ARBA00022741"/>
    </source>
</evidence>
<dbReference type="PROSITE" id="PS50893">
    <property type="entry name" value="ABC_TRANSPORTER_2"/>
    <property type="match status" value="1"/>
</dbReference>
<dbReference type="InterPro" id="IPR027417">
    <property type="entry name" value="P-loop_NTPase"/>
</dbReference>
<dbReference type="EMBL" id="DXES01000167">
    <property type="protein sequence ID" value="HIX66127.1"/>
    <property type="molecule type" value="Genomic_DNA"/>
</dbReference>
<feature type="domain" description="ABC transporter" evidence="6">
    <location>
        <begin position="9"/>
        <end position="240"/>
    </location>
</feature>
<feature type="region of interest" description="Disordered" evidence="5">
    <location>
        <begin position="317"/>
        <end position="340"/>
    </location>
</feature>
<proteinExistence type="inferred from homology"/>
<keyword evidence="3" id="KW-0547">Nucleotide-binding</keyword>
<dbReference type="GO" id="GO:0016887">
    <property type="term" value="F:ATP hydrolysis activity"/>
    <property type="evidence" value="ECO:0007669"/>
    <property type="project" value="InterPro"/>
</dbReference>
<evidence type="ECO:0000259" key="6">
    <source>
        <dbReference type="PROSITE" id="PS50893"/>
    </source>
</evidence>
<reference evidence="7" key="2">
    <citation type="submission" date="2021-04" db="EMBL/GenBank/DDBJ databases">
        <authorList>
            <person name="Gilroy R."/>
        </authorList>
    </citation>
    <scope>NUCLEOTIDE SEQUENCE</scope>
    <source>
        <strain evidence="7">CHK188-5543</strain>
    </source>
</reference>